<feature type="domain" description="Sacsin/Nov" evidence="2">
    <location>
        <begin position="25"/>
        <end position="265"/>
    </location>
</feature>
<dbReference type="InterPro" id="IPR058210">
    <property type="entry name" value="SACS/Nov_dom"/>
</dbReference>
<evidence type="ECO:0000256" key="1">
    <source>
        <dbReference type="SAM" id="MobiDB-lite"/>
    </source>
</evidence>
<evidence type="ECO:0000313" key="4">
    <source>
        <dbReference type="Proteomes" id="UP001217089"/>
    </source>
</evidence>
<organism evidence="3 4">
    <name type="scientific">Tegillarca granosa</name>
    <name type="common">Malaysian cockle</name>
    <name type="synonym">Anadara granosa</name>
    <dbReference type="NCBI Taxonomy" id="220873"/>
    <lineage>
        <taxon>Eukaryota</taxon>
        <taxon>Metazoa</taxon>
        <taxon>Spiralia</taxon>
        <taxon>Lophotrochozoa</taxon>
        <taxon>Mollusca</taxon>
        <taxon>Bivalvia</taxon>
        <taxon>Autobranchia</taxon>
        <taxon>Pteriomorphia</taxon>
        <taxon>Arcoida</taxon>
        <taxon>Arcoidea</taxon>
        <taxon>Arcidae</taxon>
        <taxon>Tegillarca</taxon>
    </lineage>
</organism>
<evidence type="ECO:0000313" key="3">
    <source>
        <dbReference type="EMBL" id="KAJ8304226.1"/>
    </source>
</evidence>
<feature type="compositionally biased region" description="Acidic residues" evidence="1">
    <location>
        <begin position="1"/>
        <end position="17"/>
    </location>
</feature>
<comment type="caution">
    <text evidence="3">The sequence shown here is derived from an EMBL/GenBank/DDBJ whole genome shotgun (WGS) entry which is preliminary data.</text>
</comment>
<proteinExistence type="predicted"/>
<keyword evidence="4" id="KW-1185">Reference proteome</keyword>
<dbReference type="NCBIfam" id="NF047352">
    <property type="entry name" value="P_loop_sacsin"/>
    <property type="match status" value="1"/>
</dbReference>
<gene>
    <name evidence="3" type="ORF">KUTeg_017809</name>
</gene>
<dbReference type="Pfam" id="PF25794">
    <property type="entry name" value="SACS"/>
    <property type="match status" value="1"/>
</dbReference>
<sequence length="649" mass="74788">MADVVNDSESDSDEDGVEYSGMEQPPLIKQLKSILREYRDDGQYDVCKIYELIQNAEDAEATEVKILYDSRHVNSEPVDERKRPFRKYFKGPALVVYNNAKFTEQDWKGIKMLYTSIKEDDPLKVGRFGLGFKSVFHITDYPVIVSGDRLLILDPHMKNPGKVCQTIKLKNIHKCKGMQKSDCLDALLGIFGFNLETIGNGFSGTLLRFPLRNKVTELSDNIYDESKVNDLIKSFQAEASVTLLFLKSLECVEVFQHLKQNDDPSSQQASFVVKLSGANISEVRKKKRKFLSWMKNRNPDEGDGNSCFFEVTIKTEKLVGNYLQEDENKWFIYNLYKDSDVSEEFGLLCKDQSLGYCPYVGVAVPMTTKKNFQGHIFCFLPLPLDTENLTGLPVHVNGFFALDQNRRHLKWATDDQLENQRHREKPILWNEHLVSEALSEVYLLAMKKLIEESEDRGNPDKLVSTVVHCIPKVSSKRWNPLLNPLFENLLKEPFLFTKNEIRKNVLKLVAQCQENIVQVSSDLWNTLKNLRPSAKCITPKYIRSLLRNNSNYKTMSFEERIDILQFALVDEDYGDLVGLELLPLQDRTFACFQRKHFSNDTIYSCTEREVRMFPGLEHRFVSTDLPLDVQTHIQRMSSDTGNTQIKNKN</sequence>
<reference evidence="3 4" key="1">
    <citation type="submission" date="2022-12" db="EMBL/GenBank/DDBJ databases">
        <title>Chromosome-level genome of Tegillarca granosa.</title>
        <authorList>
            <person name="Kim J."/>
        </authorList>
    </citation>
    <scope>NUCLEOTIDE SEQUENCE [LARGE SCALE GENOMIC DNA]</scope>
    <source>
        <strain evidence="3">Teg-2019</strain>
        <tissue evidence="3">Adductor muscle</tissue>
    </source>
</reference>
<dbReference type="Proteomes" id="UP001217089">
    <property type="component" value="Unassembled WGS sequence"/>
</dbReference>
<evidence type="ECO:0000259" key="2">
    <source>
        <dbReference type="Pfam" id="PF25794"/>
    </source>
</evidence>
<name>A0ABQ9EK04_TEGGR</name>
<dbReference type="PANTHER" id="PTHR46919:SF2">
    <property type="entry name" value="SACSIN"/>
    <property type="match status" value="1"/>
</dbReference>
<dbReference type="EMBL" id="JARBDR010000903">
    <property type="protein sequence ID" value="KAJ8304226.1"/>
    <property type="molecule type" value="Genomic_DNA"/>
</dbReference>
<dbReference type="SUPFAM" id="SSF55874">
    <property type="entry name" value="ATPase domain of HSP90 chaperone/DNA topoisomerase II/histidine kinase"/>
    <property type="match status" value="1"/>
</dbReference>
<accession>A0ABQ9EK04</accession>
<protein>
    <recommendedName>
        <fullName evidence="2">Sacsin/Nov domain-containing protein</fullName>
    </recommendedName>
</protein>
<feature type="region of interest" description="Disordered" evidence="1">
    <location>
        <begin position="1"/>
        <end position="24"/>
    </location>
</feature>
<dbReference type="PANTHER" id="PTHR46919">
    <property type="entry name" value="ZINC FINGER, C3HC4 TYPE (RING FINGER) FAMILY PROTEIN"/>
    <property type="match status" value="1"/>
</dbReference>
<dbReference type="InterPro" id="IPR036890">
    <property type="entry name" value="HATPase_C_sf"/>
</dbReference>